<evidence type="ECO:0000259" key="10">
    <source>
        <dbReference type="PROSITE" id="PS50878"/>
    </source>
</evidence>
<evidence type="ECO:0000256" key="3">
    <source>
        <dbReference type="ARBA" id="ARBA00022695"/>
    </source>
</evidence>
<dbReference type="GO" id="GO:0046872">
    <property type="term" value="F:metal ion binding"/>
    <property type="evidence" value="ECO:0007669"/>
    <property type="project" value="UniProtKB-KW"/>
</dbReference>
<evidence type="ECO:0000256" key="8">
    <source>
        <dbReference type="ARBA" id="ARBA00034120"/>
    </source>
</evidence>
<dbReference type="PANTHER" id="PTHR34047:SF7">
    <property type="entry name" value="RNA-DIRECTED DNA POLYMERASE"/>
    <property type="match status" value="1"/>
</dbReference>
<dbReference type="PRINTS" id="PR00866">
    <property type="entry name" value="RNADNAPOLMS"/>
</dbReference>
<protein>
    <recommendedName>
        <fullName evidence="1">RNA-directed DNA polymerase</fullName>
        <ecNumber evidence="1">2.7.7.49</ecNumber>
    </recommendedName>
</protein>
<evidence type="ECO:0000313" key="12">
    <source>
        <dbReference type="Proteomes" id="UP000035017"/>
    </source>
</evidence>
<dbReference type="PANTHER" id="PTHR34047">
    <property type="entry name" value="NUCLEAR INTRON MATURASE 1, MITOCHONDRIAL-RELATED"/>
    <property type="match status" value="1"/>
</dbReference>
<evidence type="ECO:0000313" key="11">
    <source>
        <dbReference type="EMBL" id="KIQ05483.1"/>
    </source>
</evidence>
<evidence type="ECO:0000256" key="7">
    <source>
        <dbReference type="ARBA" id="ARBA00023118"/>
    </source>
</evidence>
<organism evidence="11 12">
    <name type="scientific">Agrobacterium tumefaciens</name>
    <dbReference type="NCBI Taxonomy" id="358"/>
    <lineage>
        <taxon>Bacteria</taxon>
        <taxon>Pseudomonadati</taxon>
        <taxon>Pseudomonadota</taxon>
        <taxon>Alphaproteobacteria</taxon>
        <taxon>Hyphomicrobiales</taxon>
        <taxon>Rhizobiaceae</taxon>
        <taxon>Rhizobium/Agrobacterium group</taxon>
        <taxon>Agrobacterium</taxon>
        <taxon>Agrobacterium tumefaciens complex</taxon>
    </lineage>
</organism>
<keyword evidence="6 11" id="KW-0695">RNA-directed DNA polymerase</keyword>
<reference evidence="11 12" key="1">
    <citation type="submission" date="2014-12" db="EMBL/GenBank/DDBJ databases">
        <title>16Stimator: statistical estimation of ribosomal gene copy numbers from draft genome assemblies.</title>
        <authorList>
            <person name="Perisin M.A."/>
            <person name="Vetter M."/>
            <person name="Gilbert J.A."/>
            <person name="Bergelson J."/>
        </authorList>
    </citation>
    <scope>NUCLEOTIDE SEQUENCE [LARGE SCALE GENOMIC DNA]</scope>
    <source>
        <strain evidence="11 12">MEJ076</strain>
    </source>
</reference>
<dbReference type="InterPro" id="IPR000123">
    <property type="entry name" value="Reverse_transcriptase_msDNA"/>
</dbReference>
<dbReference type="SUPFAM" id="SSF56672">
    <property type="entry name" value="DNA/RNA polymerases"/>
    <property type="match status" value="1"/>
</dbReference>
<dbReference type="EC" id="2.7.7.49" evidence="1"/>
<dbReference type="PROSITE" id="PS50878">
    <property type="entry name" value="RT_POL"/>
    <property type="match status" value="1"/>
</dbReference>
<gene>
    <name evidence="11" type="ORF">RU07_01110</name>
</gene>
<keyword evidence="2" id="KW-0808">Transferase</keyword>
<keyword evidence="3" id="KW-0548">Nucleotidyltransferase</keyword>
<dbReference type="InterPro" id="IPR043502">
    <property type="entry name" value="DNA/RNA_pol_sf"/>
</dbReference>
<dbReference type="InterPro" id="IPR000477">
    <property type="entry name" value="RT_dom"/>
</dbReference>
<evidence type="ECO:0000256" key="1">
    <source>
        <dbReference type="ARBA" id="ARBA00012493"/>
    </source>
</evidence>
<dbReference type="AlphaFoldDB" id="A0A0D0K9P2"/>
<dbReference type="GO" id="GO:0051607">
    <property type="term" value="P:defense response to virus"/>
    <property type="evidence" value="ECO:0007669"/>
    <property type="project" value="UniProtKB-KW"/>
</dbReference>
<keyword evidence="4" id="KW-0479">Metal-binding</keyword>
<keyword evidence="5" id="KW-0460">Magnesium</keyword>
<dbReference type="GO" id="GO:0003964">
    <property type="term" value="F:RNA-directed DNA polymerase activity"/>
    <property type="evidence" value="ECO:0007669"/>
    <property type="project" value="UniProtKB-KW"/>
</dbReference>
<feature type="domain" description="Reverse transcriptase" evidence="10">
    <location>
        <begin position="58"/>
        <end position="303"/>
    </location>
</feature>
<dbReference type="OrthoDB" id="7055795at2"/>
<evidence type="ECO:0000256" key="2">
    <source>
        <dbReference type="ARBA" id="ARBA00022679"/>
    </source>
</evidence>
<keyword evidence="7" id="KW-0051">Antiviral defense</keyword>
<comment type="catalytic activity">
    <reaction evidence="9">
        <text>DNA(n) + a 2'-deoxyribonucleoside 5'-triphosphate = DNA(n+1) + diphosphate</text>
        <dbReference type="Rhea" id="RHEA:22508"/>
        <dbReference type="Rhea" id="RHEA-COMP:17339"/>
        <dbReference type="Rhea" id="RHEA-COMP:17340"/>
        <dbReference type="ChEBI" id="CHEBI:33019"/>
        <dbReference type="ChEBI" id="CHEBI:61560"/>
        <dbReference type="ChEBI" id="CHEBI:173112"/>
        <dbReference type="EC" id="2.7.7.49"/>
    </reaction>
</comment>
<dbReference type="EMBL" id="JXQV01000002">
    <property type="protein sequence ID" value="KIQ05483.1"/>
    <property type="molecule type" value="Genomic_DNA"/>
</dbReference>
<evidence type="ECO:0000256" key="9">
    <source>
        <dbReference type="ARBA" id="ARBA00048173"/>
    </source>
</evidence>
<proteinExistence type="inferred from homology"/>
<accession>A0A0D0K9P2</accession>
<comment type="caution">
    <text evidence="11">The sequence shown here is derived from an EMBL/GenBank/DDBJ whole genome shotgun (WGS) entry which is preliminary data.</text>
</comment>
<dbReference type="GO" id="GO:0003723">
    <property type="term" value="F:RNA binding"/>
    <property type="evidence" value="ECO:0007669"/>
    <property type="project" value="InterPro"/>
</dbReference>
<dbReference type="Pfam" id="PF00078">
    <property type="entry name" value="RVT_1"/>
    <property type="match status" value="1"/>
</dbReference>
<evidence type="ECO:0000256" key="5">
    <source>
        <dbReference type="ARBA" id="ARBA00022842"/>
    </source>
</evidence>
<sequence length="380" mass="43150">MLHPWDSQQFRRGAKDAGRPDQVIDRAIATARRIKRKNRDLPVIFSIFHLAHLTDIDVDSLLSVVDRTEDHYRIFRVKKRSVPGRVAPSRRYRTICVPSPALKRIQRWIAQNILNVTETHPASHAFAPESDLVEAANEHLRSSWIVKLDIINFFETVTERQVYYVFRSLGYAALLSFQLARICTRTLKLTPKGRAGSEGRVPHERYIAGHLPQGAPTSPMLANLAVRQLDDELDNLAKRLGWKYTRYADDLTFSLEGKSSRGKAAELMSLASQTLSRAGFTSNKLKAKIIPPGARKVVLGVLVDTDRARLSKKFRNNLETHLYALTSHKIGVRSHMQNRGFDSVIGMRQHIEGLLAFAHHVDEKYAAGLYRQFNSIDWLA</sequence>
<dbReference type="Proteomes" id="UP000035017">
    <property type="component" value="Unassembled WGS sequence"/>
</dbReference>
<comment type="similarity">
    <text evidence="8">Belongs to the bacterial reverse transcriptase family.</text>
</comment>
<evidence type="ECO:0000256" key="6">
    <source>
        <dbReference type="ARBA" id="ARBA00022918"/>
    </source>
</evidence>
<name>A0A0D0K9P2_AGRTU</name>
<dbReference type="InterPro" id="IPR051083">
    <property type="entry name" value="GrpII_Intron_Splice-Mob/Def"/>
</dbReference>
<dbReference type="CDD" id="cd03487">
    <property type="entry name" value="RT_Bac_retron_II"/>
    <property type="match status" value="1"/>
</dbReference>
<evidence type="ECO:0000256" key="4">
    <source>
        <dbReference type="ARBA" id="ARBA00022723"/>
    </source>
</evidence>